<dbReference type="PANTHER" id="PTHR46696:SF1">
    <property type="entry name" value="CYTOCHROME P450 YJIB-RELATED"/>
    <property type="match status" value="1"/>
</dbReference>
<protein>
    <submittedName>
        <fullName evidence="3">Cytochrome p450 oxidoreductase</fullName>
    </submittedName>
</protein>
<sequence length="428" mass="44416">MTTISLTTHPQFPVHALDAIVHPDPYPYYASLAARRPFEYDASLGLWVAAGSQAVAEVLRHPACGVRPAGAVVPAALSHGPAGAWFGALVRMNDGPAHAAMKPWLKARLAALSSDRDSLARLHEATQAACADAYLACGKTSAARLDDFVFRQPVYALAAWLGVPATQWTEVHADVRKLVAAMAEAARPSPREDVLDAGHTAATAMRSRAIRWLDADAAPGTWLQETARSAARNEGTDFSALTANIVGLFTQTHDACAGLVANSVRRVARGVSGTSGTSGTSGMSGTPLNGAVGASMRDSTGAPPADLRAAIQTVSDVIRFDPPVQNTRRFLHTPAVIRGRTLGKGDVILVLLASAGRAPDEVGDMNATDDTAWTFGLGAHACPGRTPASTIAAVGVHAILGGGEDLAPLGSGTAYHPLPNARIARFSA</sequence>
<dbReference type="OrthoDB" id="4168525at2"/>
<name>A0A5E5A6V2_9BURK</name>
<dbReference type="InterPro" id="IPR036396">
    <property type="entry name" value="Cyt_P450_sf"/>
</dbReference>
<feature type="compositionally biased region" description="Low complexity" evidence="2">
    <location>
        <begin position="272"/>
        <end position="286"/>
    </location>
</feature>
<organism evidence="3 4">
    <name type="scientific">Pandoraea captiosa</name>
    <dbReference type="NCBI Taxonomy" id="2508302"/>
    <lineage>
        <taxon>Bacteria</taxon>
        <taxon>Pseudomonadati</taxon>
        <taxon>Pseudomonadota</taxon>
        <taxon>Betaproteobacteria</taxon>
        <taxon>Burkholderiales</taxon>
        <taxon>Burkholderiaceae</taxon>
        <taxon>Pandoraea</taxon>
    </lineage>
</organism>
<evidence type="ECO:0000313" key="3">
    <source>
        <dbReference type="EMBL" id="VVE69401.1"/>
    </source>
</evidence>
<proteinExistence type="inferred from homology"/>
<accession>A0A5E5A6V2</accession>
<reference evidence="3 4" key="1">
    <citation type="submission" date="2019-08" db="EMBL/GenBank/DDBJ databases">
        <authorList>
            <person name="Peeters C."/>
        </authorList>
    </citation>
    <scope>NUCLEOTIDE SEQUENCE [LARGE SCALE GENOMIC DNA]</scope>
    <source>
        <strain evidence="3 4">LMG 31118</strain>
    </source>
</reference>
<dbReference type="EMBL" id="CABPSQ010000005">
    <property type="protein sequence ID" value="VVE69401.1"/>
    <property type="molecule type" value="Genomic_DNA"/>
</dbReference>
<dbReference type="RefSeq" id="WP_150626091.1">
    <property type="nucleotide sequence ID" value="NZ_CABPSQ010000005.1"/>
</dbReference>
<dbReference type="Gene3D" id="1.10.630.10">
    <property type="entry name" value="Cytochrome P450"/>
    <property type="match status" value="1"/>
</dbReference>
<gene>
    <name evidence="3" type="ORF">PCA31118_03194</name>
</gene>
<dbReference type="CDD" id="cd11036">
    <property type="entry name" value="AknT-like"/>
    <property type="match status" value="1"/>
</dbReference>
<dbReference type="PANTHER" id="PTHR46696">
    <property type="entry name" value="P450, PUTATIVE (EUROFUNG)-RELATED"/>
    <property type="match status" value="1"/>
</dbReference>
<dbReference type="GO" id="GO:0016705">
    <property type="term" value="F:oxidoreductase activity, acting on paired donors, with incorporation or reduction of molecular oxygen"/>
    <property type="evidence" value="ECO:0007669"/>
    <property type="project" value="InterPro"/>
</dbReference>
<keyword evidence="4" id="KW-1185">Reference proteome</keyword>
<dbReference type="GO" id="GO:0004497">
    <property type="term" value="F:monooxygenase activity"/>
    <property type="evidence" value="ECO:0007669"/>
    <property type="project" value="InterPro"/>
</dbReference>
<dbReference type="AlphaFoldDB" id="A0A5E5A6V2"/>
<comment type="similarity">
    <text evidence="1">Belongs to the cytochrome P450 family.</text>
</comment>
<dbReference type="GO" id="GO:0005506">
    <property type="term" value="F:iron ion binding"/>
    <property type="evidence" value="ECO:0007669"/>
    <property type="project" value="InterPro"/>
</dbReference>
<feature type="region of interest" description="Disordered" evidence="2">
    <location>
        <begin position="271"/>
        <end position="304"/>
    </location>
</feature>
<dbReference type="GO" id="GO:0020037">
    <property type="term" value="F:heme binding"/>
    <property type="evidence" value="ECO:0007669"/>
    <property type="project" value="InterPro"/>
</dbReference>
<dbReference type="SUPFAM" id="SSF48264">
    <property type="entry name" value="Cytochrome P450"/>
    <property type="match status" value="1"/>
</dbReference>
<dbReference type="Proteomes" id="UP000414136">
    <property type="component" value="Unassembled WGS sequence"/>
</dbReference>
<evidence type="ECO:0000313" key="4">
    <source>
        <dbReference type="Proteomes" id="UP000414136"/>
    </source>
</evidence>
<evidence type="ECO:0000256" key="2">
    <source>
        <dbReference type="SAM" id="MobiDB-lite"/>
    </source>
</evidence>
<evidence type="ECO:0000256" key="1">
    <source>
        <dbReference type="ARBA" id="ARBA00010617"/>
    </source>
</evidence>